<reference evidence="1" key="1">
    <citation type="journal article" date="2014" name="Int. J. Syst. Evol. Microbiol.">
        <title>Complete genome sequence of Corynebacterium casei LMG S-19264T (=DSM 44701T), isolated from a smear-ripened cheese.</title>
        <authorList>
            <consortium name="US DOE Joint Genome Institute (JGI-PGF)"/>
            <person name="Walter F."/>
            <person name="Albersmeier A."/>
            <person name="Kalinowski J."/>
            <person name="Ruckert C."/>
        </authorList>
    </citation>
    <scope>NUCLEOTIDE SEQUENCE</scope>
    <source>
        <strain evidence="1">JCM 4956</strain>
    </source>
</reference>
<reference evidence="1" key="2">
    <citation type="submission" date="2020-09" db="EMBL/GenBank/DDBJ databases">
        <authorList>
            <person name="Sun Q."/>
            <person name="Ohkuma M."/>
        </authorList>
    </citation>
    <scope>NUCLEOTIDE SEQUENCE</scope>
    <source>
        <strain evidence="1">JCM 4956</strain>
    </source>
</reference>
<keyword evidence="2" id="KW-1185">Reference proteome</keyword>
<name>A0A918NJT3_9ACTN</name>
<protein>
    <submittedName>
        <fullName evidence="1">Uncharacterized protein</fullName>
    </submittedName>
</protein>
<dbReference type="RefSeq" id="WP_190037771.1">
    <property type="nucleotide sequence ID" value="NZ_BMWD01000019.1"/>
</dbReference>
<sequence>MPPAVWTGCAALALVGAGALLLYDEDAADGRVSAGRVCRSTLPADAELSCGTYGFGDLRQVCPASGAARGCTPTEAVTVRNSGPSAVYVTVIHGARQGERLQGPETKVGAGRTAVLRPGQGQLLFDVTLRGPGRGPKSLTVVSVR</sequence>
<evidence type="ECO:0000313" key="2">
    <source>
        <dbReference type="Proteomes" id="UP000645555"/>
    </source>
</evidence>
<gene>
    <name evidence="1" type="ORF">GCM10010515_49580</name>
</gene>
<dbReference type="Proteomes" id="UP000645555">
    <property type="component" value="Unassembled WGS sequence"/>
</dbReference>
<comment type="caution">
    <text evidence="1">The sequence shown here is derived from an EMBL/GenBank/DDBJ whole genome shotgun (WGS) entry which is preliminary data.</text>
</comment>
<dbReference type="AlphaFoldDB" id="A0A918NJT3"/>
<accession>A0A918NJT3</accession>
<evidence type="ECO:0000313" key="1">
    <source>
        <dbReference type="EMBL" id="GGX76056.1"/>
    </source>
</evidence>
<proteinExistence type="predicted"/>
<organism evidence="1 2">
    <name type="scientific">Streptomyces fructofermentans</name>
    <dbReference type="NCBI Taxonomy" id="152141"/>
    <lineage>
        <taxon>Bacteria</taxon>
        <taxon>Bacillati</taxon>
        <taxon>Actinomycetota</taxon>
        <taxon>Actinomycetes</taxon>
        <taxon>Kitasatosporales</taxon>
        <taxon>Streptomycetaceae</taxon>
        <taxon>Streptomyces</taxon>
    </lineage>
</organism>
<dbReference type="EMBL" id="BMWD01000019">
    <property type="protein sequence ID" value="GGX76056.1"/>
    <property type="molecule type" value="Genomic_DNA"/>
</dbReference>